<evidence type="ECO:0008006" key="9">
    <source>
        <dbReference type="Google" id="ProtNLM"/>
    </source>
</evidence>
<dbReference type="InterPro" id="IPR050865">
    <property type="entry name" value="BEACH_Domain"/>
</dbReference>
<evidence type="ECO:0000313" key="7">
    <source>
        <dbReference type="EnsemblPlants" id="Bo8g095610.1"/>
    </source>
</evidence>
<dbReference type="PROSITE" id="PS50294">
    <property type="entry name" value="WD_REPEATS_REGION"/>
    <property type="match status" value="1"/>
</dbReference>
<feature type="domain" description="BEACH-type PH" evidence="6">
    <location>
        <begin position="1974"/>
        <end position="2081"/>
    </location>
</feature>
<dbReference type="InterPro" id="IPR036372">
    <property type="entry name" value="BEACH_dom_sf"/>
</dbReference>
<dbReference type="SMART" id="SM01026">
    <property type="entry name" value="Beach"/>
    <property type="match status" value="1"/>
</dbReference>
<dbReference type="EnsemblPlants" id="Bo8g095610.1">
    <property type="protein sequence ID" value="Bo8g095610.1"/>
    <property type="gene ID" value="Bo8g095610"/>
</dbReference>
<feature type="region of interest" description="Disordered" evidence="4">
    <location>
        <begin position="1"/>
        <end position="27"/>
    </location>
</feature>
<dbReference type="SUPFAM" id="SSF50729">
    <property type="entry name" value="PH domain-like"/>
    <property type="match status" value="1"/>
</dbReference>
<dbReference type="OMA" id="WRIHRAN"/>
<sequence>MEEEDEEKKFSEGNVHDVTDKPESRIDAFDIGNPSFLADENSQAGLQAISSVDAVLKDDHFEQVSLREESTSIDSLPQSPKPKATMQNVSPELLHLVDSVIMGKPESLHKLKNLVNGVEKFEPGEDPETTAFLVIDSLLATMGGVESFEEDEDSNPPSVMLNSRAAIVSGELIPSLPCDNDSVSFMSPRTRMVRGLLAILRSCTRNRAMCSMAGLLCVLLRSLEEILSKDPKMKWNASPLFQCIQHLAGHSLNVEDLHRWLQILKTSLSSPLMNALEKAMSGNESRGPASSFEFVGESSGLLGPGETRWPFTNGYAFATWIYIESFADTLNASTAAAAIAAASAAKSGNTSPANVHTGEDTGHMPRLFSFLTPDNNQGIEAYFYAQFLVVESSNGKGSKSSLHFTHAFKPQCWYFIGLEHTCNQGLLGNSESELRLYIDGSLYETLPFEFPRISKPLSSCCIGSNPPPPPTTPGRQHRRRRQCALFAEMGPFYIFKEPIGPERMTRLASRGGDVLPCFGNGAGLPWLATSDHVRTAADESCLLDTELGVHIHLLYHPCLLNGRFCPDASLSGATGTLRRPAEVIGQVHVATRMKAVESFWALAYGGPMSLLPLTVSNVVKDSLEPSSRDLPLSLPTYSLAAPIFRIISLAIQHPGNNQELSRTRGPEILATILGYLLHSLSSLKVEDEELVASIVSVCQSQKINHSLKVQLFRTLLLDLKIWSVCSYRLQKKLLSSLQDMVFTEATAMRNADAIQILLDGCRRCYWTIQEKDSVNSCSLDGDVRHMGEVNALVDELLVIIELLMGAASPSFASADVHRLLGFIVDSPQPNQVARVLTLMFRLVVQPNAAKAQTFAEAFITSGGIETLLVLLQREAKTGDDNVVESVAKDGTSVQNDNSEHDQDNEPSMLKQLDSVPQETHGHDDMKETDSVQQEKVPCESDSVTISETMNADDRTSSVSEALLFSNNTRNNARSNVDDSDRVVVGIIRLVGALISQGHLKLSLGAESDVMSNLMGSGNGTMFDDKVSLLLFALLKAFQAAPNRLMTDKAYKSLLGASIKASSTEDGLKFYDSVHRFEHPQLLLILLRALPFASKALQNRALQDILFLACTHPENRGSLTKMEEWPEWILEILISNYEKDAGKQSASPGTAEVEDLIHSFLIIMLQYSMRQKDGWKDIEATIHCAEWLSIVGGSSTGEKRISYWVIDIHCSFNQQTQVIAAASAGFAAESLAPKDAKAGVDNAAQLSVFLVENTIVILMLVEDHLRLQSKQNCAANAIDVSPSPLSLVYPINNSSRTLTTVVESSEVSSSRASVSSDSGGVHLDILASMADPSGQISTAVMERLAAAAAAEPYASVSCAFVSYGSCTMDLAESWKYRSRLWYGVGLPPKPTCFGGGGSGWDAWRSSLQKDANGNWIELPLVKKSVSMLQALLLDESGLGGGLGVGGGSGTGMGGMSALYQLLDSDQPFLCMLRMVLLSLREEDHGEDSLLMKNLSSEDGSSGGVQCPDPVQSDISSQLSPSALLWSVLSPVLNMPISDSKRQRVLVTTCVLYSEVWLAVSRDKRPLRKHYLEAILPPFVAILRRWRPLLAGIHELSTGDGVNPLLVDDHALAADALPIEAALSMISPEWAAAFASPPSAMALAMVAAGAAGWEAPAPPAPPALRRDTSLLERKTTKLQTFSSFQKPLQAPKDDTPGRPRDKAAAKAAALAAARDLERNTKIGSGRGLSAVAMATSSQRRTISDMERLQRWNDSEAMGVAWMECLQPVDTKSVYGKDFNALSYKFIAVLVASFALARNMQRSEIDRRIRDDNIVRNRLCMGVRGWRKLVRYLVEMRCFFGSFGEHLCSPKQVFWKLDSMESSSRMRQCLRRNYCGTDHLDAARNCNDQTDNLSSPSTVQFLAAEAISKEIMMYEDDEHDGDEDDLEIEGDVGEHKNEERMSGSLEDAIQLSTGISDPRPLSDQDVVQDSREVVLKELNERIVLELSSSMVRPLRVVKGTFQITTRRINFLVDISEGQHADGKSDGSGNQERDRSWLMSSLHQIYSRRYQLRKSALEIFMVDRSNFLFDFGRPEQLLRRTQLMERWARWEISNFEYLMQLNTLAGRSYNDITQYPVFPWILSDYVSEVLDLSNQSSYRDLSKVPIGALNPERLKKFQEQYSNFEDPIIPKFHYDSHYSNAGAVLYYLARVESFTTLSVQQQGPDRMFSDIAATWKGVLQDMSNVKELVPELFYLPEVLTNENLINFGTTQLAEKLGSVKLPPWAKNPIDFVHKQRMALESEHVSAHLHEWIDLIFGYKQRGKEATQANNVFFYTTYEGTVDIDKIKDPVQQRATQDKIASFGQTPSQLLTMPHIKRMPLKDVLHMQTIFRNPKEIKPYHVPTPEHCNLPASAIKATSDSVVVVDMNVPAAHIAHHKWQPNTPDGNNAPFIFHHGKAGGAITRMFKGDSDYPQAQAFASLGIRSSSVTTITSDGEVITGGHVDNSIKLVSSDGAKTLETAFGHCGPVTCLALSSDSNFLVTGSRDTTLLLWRLHKGVNSQTSESEQNKSSDTVPSSTSNTKKRRIEGPIQVLHGHLREIICCCVSSEQGIVVSSSELSSDVLLHSIRNGRLIRRLVGVKAHALCVSSDGVIVVWSRSDNSISTFTINGALIAKAKLPSSCTISCMELSIDGQSAVISVSSFSDTVEEDSSSGTNEFETLNIPSPSVCFLNLYTLKAFHVMKLGEGQDVTAVALNTDNTNLLVSTEDKQLIIFTNPSLSSKVVDQKLKLGSE</sequence>
<proteinExistence type="predicted"/>
<dbReference type="Gene3D" id="2.130.10.10">
    <property type="entry name" value="YVTN repeat-like/Quinoprotein amine dehydrogenase"/>
    <property type="match status" value="2"/>
</dbReference>
<dbReference type="Pfam" id="PF15787">
    <property type="entry name" value="DUF4704"/>
    <property type="match status" value="2"/>
</dbReference>
<dbReference type="Gramene" id="Bo8g095610.1">
    <property type="protein sequence ID" value="Bo8g095610.1"/>
    <property type="gene ID" value="Bo8g095610"/>
</dbReference>
<dbReference type="Proteomes" id="UP000032141">
    <property type="component" value="Chromosome C8"/>
</dbReference>
<dbReference type="SUPFAM" id="SSF81837">
    <property type="entry name" value="BEACH domain"/>
    <property type="match status" value="1"/>
</dbReference>
<feature type="compositionally biased region" description="Basic and acidic residues" evidence="4">
    <location>
        <begin position="1689"/>
        <end position="1701"/>
    </location>
</feature>
<name>A0A0D3DUQ9_BRAOL</name>
<evidence type="ECO:0000313" key="8">
    <source>
        <dbReference type="Proteomes" id="UP000032141"/>
    </source>
</evidence>
<dbReference type="CDD" id="cd06071">
    <property type="entry name" value="Beach"/>
    <property type="match status" value="1"/>
</dbReference>
<dbReference type="InterPro" id="IPR023362">
    <property type="entry name" value="PH-BEACH_dom"/>
</dbReference>
<dbReference type="InterPro" id="IPR011993">
    <property type="entry name" value="PH-like_dom_sf"/>
</dbReference>
<evidence type="ECO:0000259" key="6">
    <source>
        <dbReference type="PROSITE" id="PS51783"/>
    </source>
</evidence>
<evidence type="ECO:0000256" key="3">
    <source>
        <dbReference type="PROSITE-ProRule" id="PRU00221"/>
    </source>
</evidence>
<evidence type="ECO:0000256" key="1">
    <source>
        <dbReference type="ARBA" id="ARBA00022574"/>
    </source>
</evidence>
<feature type="region of interest" description="Disordered" evidence="4">
    <location>
        <begin position="886"/>
        <end position="941"/>
    </location>
</feature>
<reference evidence="7 8" key="1">
    <citation type="journal article" date="2014" name="Genome Biol.">
        <title>Transcriptome and methylome profiling reveals relics of genome dominance in the mesopolyploid Brassica oleracea.</title>
        <authorList>
            <person name="Parkin I.A."/>
            <person name="Koh C."/>
            <person name="Tang H."/>
            <person name="Robinson S.J."/>
            <person name="Kagale S."/>
            <person name="Clarke W.E."/>
            <person name="Town C.D."/>
            <person name="Nixon J."/>
            <person name="Krishnakumar V."/>
            <person name="Bidwell S.L."/>
            <person name="Denoeud F."/>
            <person name="Belcram H."/>
            <person name="Links M.G."/>
            <person name="Just J."/>
            <person name="Clarke C."/>
            <person name="Bender T."/>
            <person name="Huebert T."/>
            <person name="Mason A.S."/>
            <person name="Pires J.C."/>
            <person name="Barker G."/>
            <person name="Moore J."/>
            <person name="Walley P.G."/>
            <person name="Manoli S."/>
            <person name="Batley J."/>
            <person name="Edwards D."/>
            <person name="Nelson M.N."/>
            <person name="Wang X."/>
            <person name="Paterson A.H."/>
            <person name="King G."/>
            <person name="Bancroft I."/>
            <person name="Chalhoub B."/>
            <person name="Sharpe A.G."/>
        </authorList>
    </citation>
    <scope>NUCLEOTIDE SEQUENCE</scope>
    <source>
        <strain evidence="7 8">cv. TO1000</strain>
    </source>
</reference>
<evidence type="ECO:0000256" key="4">
    <source>
        <dbReference type="SAM" id="MobiDB-lite"/>
    </source>
</evidence>
<dbReference type="PROSITE" id="PS50082">
    <property type="entry name" value="WD_REPEATS_2"/>
    <property type="match status" value="1"/>
</dbReference>
<feature type="domain" description="BEACH" evidence="5">
    <location>
        <begin position="2068"/>
        <end position="2353"/>
    </location>
</feature>
<keyword evidence="2" id="KW-0677">Repeat</keyword>
<feature type="repeat" description="WD" evidence="3">
    <location>
        <begin position="2496"/>
        <end position="2537"/>
    </location>
</feature>
<feature type="region of interest" description="Disordered" evidence="4">
    <location>
        <begin position="1680"/>
        <end position="1701"/>
    </location>
</feature>
<organism evidence="7 8">
    <name type="scientific">Brassica oleracea var. oleracea</name>
    <dbReference type="NCBI Taxonomy" id="109376"/>
    <lineage>
        <taxon>Eukaryota</taxon>
        <taxon>Viridiplantae</taxon>
        <taxon>Streptophyta</taxon>
        <taxon>Embryophyta</taxon>
        <taxon>Tracheophyta</taxon>
        <taxon>Spermatophyta</taxon>
        <taxon>Magnoliopsida</taxon>
        <taxon>eudicotyledons</taxon>
        <taxon>Gunneridae</taxon>
        <taxon>Pentapetalae</taxon>
        <taxon>rosids</taxon>
        <taxon>malvids</taxon>
        <taxon>Brassicales</taxon>
        <taxon>Brassicaceae</taxon>
        <taxon>Brassiceae</taxon>
        <taxon>Brassica</taxon>
    </lineage>
</organism>
<feature type="compositionally biased region" description="Polar residues" evidence="4">
    <location>
        <begin position="2536"/>
        <end position="2555"/>
    </location>
</feature>
<dbReference type="PROSITE" id="PS51783">
    <property type="entry name" value="PH_BEACH"/>
    <property type="match status" value="1"/>
</dbReference>
<dbReference type="PANTHER" id="PTHR13743">
    <property type="entry name" value="BEIGE/BEACH-RELATED"/>
    <property type="match status" value="1"/>
</dbReference>
<dbReference type="FunFam" id="1.10.1540.10:FF:000001">
    <property type="entry name" value="neurobeachin isoform X1"/>
    <property type="match status" value="1"/>
</dbReference>
<dbReference type="InterPro" id="IPR000409">
    <property type="entry name" value="BEACH_dom"/>
</dbReference>
<feature type="compositionally biased region" description="Basic and acidic residues" evidence="4">
    <location>
        <begin position="919"/>
        <end position="929"/>
    </location>
</feature>
<dbReference type="SMART" id="SM00320">
    <property type="entry name" value="WD40"/>
    <property type="match status" value="4"/>
</dbReference>
<dbReference type="InterPro" id="IPR031570">
    <property type="entry name" value="NBEA/BDCP_DUF4704"/>
</dbReference>
<evidence type="ECO:0000259" key="5">
    <source>
        <dbReference type="PROSITE" id="PS50197"/>
    </source>
</evidence>
<keyword evidence="8" id="KW-1185">Reference proteome</keyword>
<keyword evidence="1 3" id="KW-0853">WD repeat</keyword>
<dbReference type="Gene3D" id="1.10.1540.10">
    <property type="entry name" value="BEACH domain"/>
    <property type="match status" value="1"/>
</dbReference>
<feature type="region of interest" description="Disordered" evidence="4">
    <location>
        <begin position="2536"/>
        <end position="2560"/>
    </location>
</feature>
<dbReference type="PROSITE" id="PS50197">
    <property type="entry name" value="BEACH"/>
    <property type="match status" value="1"/>
</dbReference>
<feature type="region of interest" description="Disordered" evidence="4">
    <location>
        <begin position="66"/>
        <end position="85"/>
    </location>
</feature>
<dbReference type="HOGENOM" id="CLU_000307_0_0_1"/>
<dbReference type="InterPro" id="IPR001680">
    <property type="entry name" value="WD40_rpt"/>
</dbReference>
<dbReference type="Gene3D" id="2.30.29.30">
    <property type="entry name" value="Pleckstrin-homology domain (PH domain)/Phosphotyrosine-binding domain (PTB)"/>
    <property type="match status" value="1"/>
</dbReference>
<dbReference type="Pfam" id="PF20426">
    <property type="entry name" value="NBCH_WD40"/>
    <property type="match status" value="1"/>
</dbReference>
<dbReference type="CDD" id="cd01201">
    <property type="entry name" value="PH_BEACH"/>
    <property type="match status" value="1"/>
</dbReference>
<reference evidence="7" key="2">
    <citation type="submission" date="2015-03" db="UniProtKB">
        <authorList>
            <consortium name="EnsemblPlants"/>
        </authorList>
    </citation>
    <scope>IDENTIFICATION</scope>
</reference>
<dbReference type="STRING" id="109376.A0A0D3DUQ9"/>
<accession>A0A0D3DUQ9</accession>
<dbReference type="InterPro" id="IPR046851">
    <property type="entry name" value="NBCH_WD40"/>
</dbReference>
<evidence type="ECO:0000256" key="2">
    <source>
        <dbReference type="ARBA" id="ARBA00022737"/>
    </source>
</evidence>
<dbReference type="InterPro" id="IPR015943">
    <property type="entry name" value="WD40/YVTN_repeat-like_dom_sf"/>
</dbReference>
<feature type="compositionally biased region" description="Basic and acidic residues" evidence="4">
    <location>
        <begin position="7"/>
        <end position="27"/>
    </location>
</feature>
<dbReference type="eggNOG" id="KOG1787">
    <property type="taxonomic scope" value="Eukaryota"/>
</dbReference>
<dbReference type="SUPFAM" id="SSF50978">
    <property type="entry name" value="WD40 repeat-like"/>
    <property type="match status" value="1"/>
</dbReference>
<protein>
    <recommendedName>
        <fullName evidence="9">BEACH-type PH domain-containing protein</fullName>
    </recommendedName>
</protein>
<dbReference type="PANTHER" id="PTHR13743:SF143">
    <property type="entry name" value="BEACH-TYPE PH DOMAIN-CONTAINING PROTEIN"/>
    <property type="match status" value="1"/>
</dbReference>
<dbReference type="InterPro" id="IPR036322">
    <property type="entry name" value="WD40_repeat_dom_sf"/>
</dbReference>
<dbReference type="Pfam" id="PF14844">
    <property type="entry name" value="PH_BEACH"/>
    <property type="match status" value="1"/>
</dbReference>
<dbReference type="Pfam" id="PF02138">
    <property type="entry name" value="Beach"/>
    <property type="match status" value="1"/>
</dbReference>